<dbReference type="AlphaFoldDB" id="A0A2N3HJI8"/>
<feature type="domain" description="Response regulatory" evidence="2">
    <location>
        <begin position="7"/>
        <end position="128"/>
    </location>
</feature>
<reference evidence="3 4" key="1">
    <citation type="submission" date="2017-12" db="EMBL/GenBank/DDBJ databases">
        <title>Confluentibacter flavum sp. nov., isolated from the saline lake.</title>
        <authorList>
            <person name="Yu L."/>
        </authorList>
    </citation>
    <scope>NUCLEOTIDE SEQUENCE [LARGE SCALE GENOMIC DNA]</scope>
    <source>
        <strain evidence="3 4">3B</strain>
    </source>
</reference>
<evidence type="ECO:0000313" key="4">
    <source>
        <dbReference type="Proteomes" id="UP000233435"/>
    </source>
</evidence>
<comment type="caution">
    <text evidence="3">The sequence shown here is derived from an EMBL/GenBank/DDBJ whole genome shotgun (WGS) entry which is preliminary data.</text>
</comment>
<evidence type="ECO:0000259" key="2">
    <source>
        <dbReference type="PROSITE" id="PS50110"/>
    </source>
</evidence>
<proteinExistence type="predicted"/>
<protein>
    <submittedName>
        <fullName evidence="3">Response regulator</fullName>
    </submittedName>
</protein>
<dbReference type="EMBL" id="PJEO01000033">
    <property type="protein sequence ID" value="PKQ45139.1"/>
    <property type="molecule type" value="Genomic_DNA"/>
</dbReference>
<dbReference type="OrthoDB" id="7631574at2"/>
<dbReference type="InterPro" id="IPR011006">
    <property type="entry name" value="CheY-like_superfamily"/>
</dbReference>
<organism evidence="3 4">
    <name type="scientific">Confluentibacter flavum</name>
    <dbReference type="NCBI Taxonomy" id="1909700"/>
    <lineage>
        <taxon>Bacteria</taxon>
        <taxon>Pseudomonadati</taxon>
        <taxon>Bacteroidota</taxon>
        <taxon>Flavobacteriia</taxon>
        <taxon>Flavobacteriales</taxon>
        <taxon>Flavobacteriaceae</taxon>
        <taxon>Confluentibacter</taxon>
    </lineage>
</organism>
<dbReference type="Gene3D" id="3.40.50.2300">
    <property type="match status" value="1"/>
</dbReference>
<dbReference type="InterPro" id="IPR052893">
    <property type="entry name" value="TCS_response_regulator"/>
</dbReference>
<keyword evidence="1" id="KW-0597">Phosphoprotein</keyword>
<accession>A0A2N3HJI8</accession>
<evidence type="ECO:0000256" key="1">
    <source>
        <dbReference type="PROSITE-ProRule" id="PRU00169"/>
    </source>
</evidence>
<sequence>MLLKPLLIYLADDDKEDRMLFKEALDDLDMNVSIEDFDNGVTLMVNLLDLDKPLPDVIYLDLNMPLMNGEECLNDIRSEPRLSNIPIIIYSTYADKSISDELQKKGANLYLVKPNSFKMLKNLLSRSLEYIHLSRDTTDFSEFVISEKKSKVRS</sequence>
<dbReference type="GO" id="GO:0000160">
    <property type="term" value="P:phosphorelay signal transduction system"/>
    <property type="evidence" value="ECO:0007669"/>
    <property type="project" value="InterPro"/>
</dbReference>
<feature type="modified residue" description="4-aspartylphosphate" evidence="1">
    <location>
        <position position="61"/>
    </location>
</feature>
<dbReference type="PANTHER" id="PTHR44520:SF2">
    <property type="entry name" value="RESPONSE REGULATOR RCP1"/>
    <property type="match status" value="1"/>
</dbReference>
<dbReference type="SUPFAM" id="SSF52172">
    <property type="entry name" value="CheY-like"/>
    <property type="match status" value="1"/>
</dbReference>
<dbReference type="Pfam" id="PF00072">
    <property type="entry name" value="Response_reg"/>
    <property type="match status" value="1"/>
</dbReference>
<keyword evidence="4" id="KW-1185">Reference proteome</keyword>
<dbReference type="SMART" id="SM00448">
    <property type="entry name" value="REC"/>
    <property type="match status" value="1"/>
</dbReference>
<dbReference type="PROSITE" id="PS50110">
    <property type="entry name" value="RESPONSE_REGULATORY"/>
    <property type="match status" value="1"/>
</dbReference>
<dbReference type="InterPro" id="IPR001789">
    <property type="entry name" value="Sig_transdc_resp-reg_receiver"/>
</dbReference>
<dbReference type="Proteomes" id="UP000233435">
    <property type="component" value="Unassembled WGS sequence"/>
</dbReference>
<name>A0A2N3HJI8_9FLAO</name>
<gene>
    <name evidence="3" type="ORF">CSW08_09630</name>
</gene>
<evidence type="ECO:0000313" key="3">
    <source>
        <dbReference type="EMBL" id="PKQ45139.1"/>
    </source>
</evidence>
<dbReference type="RefSeq" id="WP_106659674.1">
    <property type="nucleotide sequence ID" value="NZ_PJEO01000033.1"/>
</dbReference>
<dbReference type="PANTHER" id="PTHR44520">
    <property type="entry name" value="RESPONSE REGULATOR RCP1-RELATED"/>
    <property type="match status" value="1"/>
</dbReference>